<name>A0ABP1R1B2_9HEXA</name>
<reference evidence="1 2" key="1">
    <citation type="submission" date="2024-08" db="EMBL/GenBank/DDBJ databases">
        <authorList>
            <person name="Cucini C."/>
            <person name="Frati F."/>
        </authorList>
    </citation>
    <scope>NUCLEOTIDE SEQUENCE [LARGE SCALE GENOMIC DNA]</scope>
</reference>
<accession>A0ABP1R1B2</accession>
<gene>
    <name evidence="1" type="ORF">ODALV1_LOCUS17642</name>
</gene>
<proteinExistence type="predicted"/>
<comment type="caution">
    <text evidence="1">The sequence shown here is derived from an EMBL/GenBank/DDBJ whole genome shotgun (WGS) entry which is preliminary data.</text>
</comment>
<evidence type="ECO:0000313" key="1">
    <source>
        <dbReference type="EMBL" id="CAL8117333.1"/>
    </source>
</evidence>
<protein>
    <submittedName>
        <fullName evidence="1">Uncharacterized protein</fullName>
    </submittedName>
</protein>
<organism evidence="1 2">
    <name type="scientific">Orchesella dallaii</name>
    <dbReference type="NCBI Taxonomy" id="48710"/>
    <lineage>
        <taxon>Eukaryota</taxon>
        <taxon>Metazoa</taxon>
        <taxon>Ecdysozoa</taxon>
        <taxon>Arthropoda</taxon>
        <taxon>Hexapoda</taxon>
        <taxon>Collembola</taxon>
        <taxon>Entomobryomorpha</taxon>
        <taxon>Entomobryoidea</taxon>
        <taxon>Orchesellidae</taxon>
        <taxon>Orchesellinae</taxon>
        <taxon>Orchesella</taxon>
    </lineage>
</organism>
<evidence type="ECO:0000313" key="2">
    <source>
        <dbReference type="Proteomes" id="UP001642540"/>
    </source>
</evidence>
<dbReference type="EMBL" id="CAXLJM020000054">
    <property type="protein sequence ID" value="CAL8117333.1"/>
    <property type="molecule type" value="Genomic_DNA"/>
</dbReference>
<dbReference type="Proteomes" id="UP001642540">
    <property type="component" value="Unassembled WGS sequence"/>
</dbReference>
<keyword evidence="2" id="KW-1185">Reference proteome</keyword>
<sequence length="135" mass="15925">MRHYYNANAKPLPKLELGEIVRIQNHRSGKLDLLREVAEIHPRGRCCAIRIRSGRVLRRNLKFLRRAQTNIIEESPAIPPQKQPSPFRFPRIRRRPIRYAIFVRFDQRSILERGHLILSIMVPHASSYRVTPTQT</sequence>